<dbReference type="AlphaFoldDB" id="A0A926DPG4"/>
<proteinExistence type="predicted"/>
<dbReference type="InterPro" id="IPR014710">
    <property type="entry name" value="RmlC-like_jellyroll"/>
</dbReference>
<evidence type="ECO:0000256" key="3">
    <source>
        <dbReference type="ARBA" id="ARBA00023163"/>
    </source>
</evidence>
<dbReference type="InterPro" id="IPR009057">
    <property type="entry name" value="Homeodomain-like_sf"/>
</dbReference>
<sequence length="264" mass="29636">MLEKKEEFGAKPIRITLQSGPGQLICPHWHSYFEYIEILEGAMTITVGQTSYPVSRGDIVFIHSGLFHAGHSENGCMLRALVVPASEWNGSAPDLSFLMADYNPVIGKNAELSQLLTLVYKEYSVEHAYQSAAIRALLSLLNIYICRIFALTGELKHNAAVKKAAEFILKNFSSDITVEELADHVNLSKFHFSRLFKEITGLSPIVYLTRVRISRAIVLMEQTDLTMTEISSACGFSSPNYFNRVFKAFTGSTPHKYKKLMYQP</sequence>
<accession>A0A926DPG4</accession>
<dbReference type="InterPro" id="IPR011051">
    <property type="entry name" value="RmlC_Cupin_sf"/>
</dbReference>
<keyword evidence="1" id="KW-0805">Transcription regulation</keyword>
<dbReference type="CDD" id="cd02208">
    <property type="entry name" value="cupin_RmlC-like"/>
    <property type="match status" value="1"/>
</dbReference>
<dbReference type="PRINTS" id="PR00032">
    <property type="entry name" value="HTHARAC"/>
</dbReference>
<protein>
    <submittedName>
        <fullName evidence="5">Helix-turn-helix transcriptional regulator</fullName>
    </submittedName>
</protein>
<evidence type="ECO:0000313" key="5">
    <source>
        <dbReference type="EMBL" id="MBC8540900.1"/>
    </source>
</evidence>
<dbReference type="SMART" id="SM00342">
    <property type="entry name" value="HTH_ARAC"/>
    <property type="match status" value="1"/>
</dbReference>
<feature type="domain" description="HTH araC/xylS-type" evidence="4">
    <location>
        <begin position="162"/>
        <end position="260"/>
    </location>
</feature>
<keyword evidence="3" id="KW-0804">Transcription</keyword>
<organism evidence="5 6">
    <name type="scientific">Congzhengia minquanensis</name>
    <dbReference type="NCBI Taxonomy" id="2763657"/>
    <lineage>
        <taxon>Bacteria</taxon>
        <taxon>Bacillati</taxon>
        <taxon>Bacillota</taxon>
        <taxon>Clostridia</taxon>
        <taxon>Eubacteriales</taxon>
        <taxon>Oscillospiraceae</taxon>
        <taxon>Congzhengia</taxon>
    </lineage>
</organism>
<dbReference type="RefSeq" id="WP_249312472.1">
    <property type="nucleotide sequence ID" value="NZ_JACRSU010000003.1"/>
</dbReference>
<dbReference type="PANTHER" id="PTHR43280:SF28">
    <property type="entry name" value="HTH-TYPE TRANSCRIPTIONAL ACTIVATOR RHAS"/>
    <property type="match status" value="1"/>
</dbReference>
<name>A0A926DPG4_9FIRM</name>
<comment type="caution">
    <text evidence="5">The sequence shown here is derived from an EMBL/GenBank/DDBJ whole genome shotgun (WGS) entry which is preliminary data.</text>
</comment>
<evidence type="ECO:0000256" key="2">
    <source>
        <dbReference type="ARBA" id="ARBA00023125"/>
    </source>
</evidence>
<gene>
    <name evidence="5" type="ORF">H8698_07920</name>
</gene>
<dbReference type="Pfam" id="PF07883">
    <property type="entry name" value="Cupin_2"/>
    <property type="match status" value="1"/>
</dbReference>
<keyword evidence="6" id="KW-1185">Reference proteome</keyword>
<reference evidence="5" key="1">
    <citation type="submission" date="2020-08" db="EMBL/GenBank/DDBJ databases">
        <title>Genome public.</title>
        <authorList>
            <person name="Liu C."/>
            <person name="Sun Q."/>
        </authorList>
    </citation>
    <scope>NUCLEOTIDE SEQUENCE</scope>
    <source>
        <strain evidence="5">H8</strain>
    </source>
</reference>
<dbReference type="Gene3D" id="1.10.10.60">
    <property type="entry name" value="Homeodomain-like"/>
    <property type="match status" value="2"/>
</dbReference>
<dbReference type="PROSITE" id="PS00041">
    <property type="entry name" value="HTH_ARAC_FAMILY_1"/>
    <property type="match status" value="1"/>
</dbReference>
<dbReference type="Proteomes" id="UP000611762">
    <property type="component" value="Unassembled WGS sequence"/>
</dbReference>
<dbReference type="EMBL" id="JACRSU010000003">
    <property type="protein sequence ID" value="MBC8540900.1"/>
    <property type="molecule type" value="Genomic_DNA"/>
</dbReference>
<dbReference type="GO" id="GO:0043565">
    <property type="term" value="F:sequence-specific DNA binding"/>
    <property type="evidence" value="ECO:0007669"/>
    <property type="project" value="InterPro"/>
</dbReference>
<dbReference type="SUPFAM" id="SSF46689">
    <property type="entry name" value="Homeodomain-like"/>
    <property type="match status" value="2"/>
</dbReference>
<dbReference type="InterPro" id="IPR018060">
    <property type="entry name" value="HTH_AraC"/>
</dbReference>
<dbReference type="SUPFAM" id="SSF51182">
    <property type="entry name" value="RmlC-like cupins"/>
    <property type="match status" value="1"/>
</dbReference>
<dbReference type="InterPro" id="IPR013096">
    <property type="entry name" value="Cupin_2"/>
</dbReference>
<dbReference type="PROSITE" id="PS01124">
    <property type="entry name" value="HTH_ARAC_FAMILY_2"/>
    <property type="match status" value="1"/>
</dbReference>
<dbReference type="GO" id="GO:0003700">
    <property type="term" value="F:DNA-binding transcription factor activity"/>
    <property type="evidence" value="ECO:0007669"/>
    <property type="project" value="InterPro"/>
</dbReference>
<dbReference type="Gene3D" id="2.60.120.10">
    <property type="entry name" value="Jelly Rolls"/>
    <property type="match status" value="1"/>
</dbReference>
<dbReference type="InterPro" id="IPR018062">
    <property type="entry name" value="HTH_AraC-typ_CS"/>
</dbReference>
<evidence type="ECO:0000256" key="1">
    <source>
        <dbReference type="ARBA" id="ARBA00023015"/>
    </source>
</evidence>
<keyword evidence="2" id="KW-0238">DNA-binding</keyword>
<evidence type="ECO:0000259" key="4">
    <source>
        <dbReference type="PROSITE" id="PS01124"/>
    </source>
</evidence>
<evidence type="ECO:0000313" key="6">
    <source>
        <dbReference type="Proteomes" id="UP000611762"/>
    </source>
</evidence>
<dbReference type="Pfam" id="PF12833">
    <property type="entry name" value="HTH_18"/>
    <property type="match status" value="1"/>
</dbReference>
<dbReference type="InterPro" id="IPR020449">
    <property type="entry name" value="Tscrpt_reg_AraC-type_HTH"/>
</dbReference>
<dbReference type="PANTHER" id="PTHR43280">
    <property type="entry name" value="ARAC-FAMILY TRANSCRIPTIONAL REGULATOR"/>
    <property type="match status" value="1"/>
</dbReference>